<accession>A0A0B7BTH7</accession>
<dbReference type="EMBL" id="HACG01049367">
    <property type="protein sequence ID" value="CEK96232.1"/>
    <property type="molecule type" value="Transcribed_RNA"/>
</dbReference>
<gene>
    <name evidence="9" type="primary">ORF211106</name>
    <name evidence="8" type="synonym">ORF211096</name>
</gene>
<feature type="region of interest" description="Disordered" evidence="7">
    <location>
        <begin position="38"/>
        <end position="57"/>
    </location>
</feature>
<sequence>AVCTYRYRVIMASRLPAILRSYPIIRITCFRAMSGGQFGDGEGKGGGSGGSIRSAGGAFGKMEATKEEQYFRQLQKEQVEKLKHMLEDELSHHEAQIKQHQQAIEHHKKKLERIHKTKDGSDSD</sequence>
<feature type="compositionally biased region" description="Basic residues" evidence="7">
    <location>
        <begin position="106"/>
        <end position="116"/>
    </location>
</feature>
<dbReference type="GO" id="GO:0042030">
    <property type="term" value="F:ATPase inhibitor activity"/>
    <property type="evidence" value="ECO:0007669"/>
    <property type="project" value="InterPro"/>
</dbReference>
<dbReference type="GO" id="GO:0005739">
    <property type="term" value="C:mitochondrion"/>
    <property type="evidence" value="ECO:0007669"/>
    <property type="project" value="UniProtKB-SubCell"/>
</dbReference>
<evidence type="ECO:0000256" key="4">
    <source>
        <dbReference type="ARBA" id="ARBA00023054"/>
    </source>
</evidence>
<feature type="region of interest" description="Disordered" evidence="7">
    <location>
        <begin position="93"/>
        <end position="124"/>
    </location>
</feature>
<reference evidence="9" key="1">
    <citation type="submission" date="2014-12" db="EMBL/GenBank/DDBJ databases">
        <title>Insight into the proteome of Arion vulgaris.</title>
        <authorList>
            <person name="Aradska J."/>
            <person name="Bulat T."/>
            <person name="Smidak R."/>
            <person name="Sarate P."/>
            <person name="Gangsoo J."/>
            <person name="Sialana F."/>
            <person name="Bilban M."/>
            <person name="Lubec G."/>
        </authorList>
    </citation>
    <scope>NUCLEOTIDE SEQUENCE</scope>
    <source>
        <tissue evidence="9">Skin</tissue>
    </source>
</reference>
<organism evidence="9">
    <name type="scientific">Arion vulgaris</name>
    <dbReference type="NCBI Taxonomy" id="1028688"/>
    <lineage>
        <taxon>Eukaryota</taxon>
        <taxon>Metazoa</taxon>
        <taxon>Spiralia</taxon>
        <taxon>Lophotrochozoa</taxon>
        <taxon>Mollusca</taxon>
        <taxon>Gastropoda</taxon>
        <taxon>Heterobranchia</taxon>
        <taxon>Euthyneura</taxon>
        <taxon>Panpulmonata</taxon>
        <taxon>Eupulmonata</taxon>
        <taxon>Stylommatophora</taxon>
        <taxon>Helicina</taxon>
        <taxon>Arionoidea</taxon>
        <taxon>Arionidae</taxon>
        <taxon>Arion</taxon>
    </lineage>
</organism>
<dbReference type="InterPro" id="IPR007648">
    <property type="entry name" value="ATPase_inhibitor_mt"/>
</dbReference>
<dbReference type="PANTHER" id="PTHR48417:SF1">
    <property type="entry name" value="ATP SYNTHASE F1 SUBUNIT EPSILON"/>
    <property type="match status" value="1"/>
</dbReference>
<comment type="similarity">
    <text evidence="2">Belongs to the ATPase inhibitor family.</text>
</comment>
<evidence type="ECO:0000256" key="5">
    <source>
        <dbReference type="ARBA" id="ARBA00023128"/>
    </source>
</evidence>
<evidence type="ECO:0000313" key="8">
    <source>
        <dbReference type="EMBL" id="CEK96230.1"/>
    </source>
</evidence>
<dbReference type="EMBL" id="HACG01049365">
    <property type="protein sequence ID" value="CEK96230.1"/>
    <property type="molecule type" value="Transcribed_RNA"/>
</dbReference>
<dbReference type="FunFam" id="1.20.5.500:FF:000007">
    <property type="entry name" value="ATPase inhibitor, putative"/>
    <property type="match status" value="1"/>
</dbReference>
<dbReference type="PANTHER" id="PTHR48417">
    <property type="entry name" value="ATP SYNTHASE F1 SUBUNIT EPSILON"/>
    <property type="match status" value="1"/>
</dbReference>
<evidence type="ECO:0000256" key="1">
    <source>
        <dbReference type="ARBA" id="ARBA00004173"/>
    </source>
</evidence>
<dbReference type="Gene3D" id="1.20.5.500">
    <property type="entry name" value="Single helix bin"/>
    <property type="match status" value="1"/>
</dbReference>
<evidence type="ECO:0000256" key="2">
    <source>
        <dbReference type="ARBA" id="ARBA00010901"/>
    </source>
</evidence>
<dbReference type="SUPFAM" id="SSF64602">
    <property type="entry name" value="F1 ATPase inhibitor, IF1, C-terminal domain"/>
    <property type="match status" value="1"/>
</dbReference>
<protein>
    <recommendedName>
        <fullName evidence="6">ATP synthase F1 subunit epsilon</fullName>
    </recommendedName>
</protein>
<evidence type="ECO:0000313" key="9">
    <source>
        <dbReference type="EMBL" id="CEK96232.1"/>
    </source>
</evidence>
<dbReference type="AlphaFoldDB" id="A0A0B7BTH7"/>
<evidence type="ECO:0000256" key="6">
    <source>
        <dbReference type="ARBA" id="ARBA00030036"/>
    </source>
</evidence>
<keyword evidence="3" id="KW-0809">Transit peptide</keyword>
<dbReference type="Pfam" id="PF04568">
    <property type="entry name" value="IATP"/>
    <property type="match status" value="1"/>
</dbReference>
<evidence type="ECO:0000256" key="7">
    <source>
        <dbReference type="SAM" id="MobiDB-lite"/>
    </source>
</evidence>
<feature type="non-terminal residue" evidence="9">
    <location>
        <position position="1"/>
    </location>
</feature>
<feature type="compositionally biased region" description="Gly residues" evidence="7">
    <location>
        <begin position="38"/>
        <end position="50"/>
    </location>
</feature>
<name>A0A0B7BTH7_9EUPU</name>
<comment type="subcellular location">
    <subcellularLocation>
        <location evidence="1">Mitochondrion</location>
    </subcellularLocation>
</comment>
<keyword evidence="4" id="KW-0175">Coiled coil</keyword>
<keyword evidence="5" id="KW-0496">Mitochondrion</keyword>
<evidence type="ECO:0000256" key="3">
    <source>
        <dbReference type="ARBA" id="ARBA00022946"/>
    </source>
</evidence>
<proteinExistence type="inferred from homology"/>